<dbReference type="RefSeq" id="WP_233699528.1">
    <property type="nucleotide sequence ID" value="NZ_JAJNBZ010000062.1"/>
</dbReference>
<evidence type="ECO:0000259" key="1">
    <source>
        <dbReference type="PROSITE" id="PS51272"/>
    </source>
</evidence>
<reference evidence="2 3" key="1">
    <citation type="submission" date="2021-11" db="EMBL/GenBank/DDBJ databases">
        <title>Draft genome sequence of Paenibacillus profundus YoMME, a new Gram-positive bacteria with exoelectrogenic properties.</title>
        <authorList>
            <person name="Hubenova Y."/>
            <person name="Hubenova E."/>
            <person name="Manasiev Y."/>
            <person name="Peykov S."/>
            <person name="Mitov M."/>
        </authorList>
    </citation>
    <scope>NUCLEOTIDE SEQUENCE [LARGE SCALE GENOMIC DNA]</scope>
    <source>
        <strain evidence="2 3">YoMME</strain>
    </source>
</reference>
<dbReference type="Pfam" id="PF00395">
    <property type="entry name" value="SLH"/>
    <property type="match status" value="2"/>
</dbReference>
<evidence type="ECO:0000313" key="3">
    <source>
        <dbReference type="Proteomes" id="UP001199916"/>
    </source>
</evidence>
<dbReference type="InterPro" id="IPR001119">
    <property type="entry name" value="SLH_dom"/>
</dbReference>
<dbReference type="Proteomes" id="UP001199916">
    <property type="component" value="Unassembled WGS sequence"/>
</dbReference>
<dbReference type="PROSITE" id="PS51272">
    <property type="entry name" value="SLH"/>
    <property type="match status" value="1"/>
</dbReference>
<sequence length="95" mass="10526">MHAEQHLVNTEFRPNAPINREQAAKMLIKTITKHFSSLPKKSKDTSFSVQNKMAPLATNSIMSGVDIGLLDENPNGKYKPKQNMTRAEAAAVFTV</sequence>
<dbReference type="EMBL" id="JAJNBZ010000062">
    <property type="protein sequence ID" value="MCE5173625.1"/>
    <property type="molecule type" value="Genomic_DNA"/>
</dbReference>
<gene>
    <name evidence="2" type="ORF">LQV63_30830</name>
</gene>
<proteinExistence type="predicted"/>
<organism evidence="2 3">
    <name type="scientific">Paenibacillus profundus</name>
    <dbReference type="NCBI Taxonomy" id="1173085"/>
    <lineage>
        <taxon>Bacteria</taxon>
        <taxon>Bacillati</taxon>
        <taxon>Bacillota</taxon>
        <taxon>Bacilli</taxon>
        <taxon>Bacillales</taxon>
        <taxon>Paenibacillaceae</taxon>
        <taxon>Paenibacillus</taxon>
    </lineage>
</organism>
<comment type="caution">
    <text evidence="2">The sequence shown here is derived from an EMBL/GenBank/DDBJ whole genome shotgun (WGS) entry which is preliminary data.</text>
</comment>
<protein>
    <submittedName>
        <fullName evidence="2">S-layer homology domain-containing protein</fullName>
    </submittedName>
</protein>
<accession>A0ABS8YTF4</accession>
<feature type="domain" description="SLH" evidence="1">
    <location>
        <begin position="36"/>
        <end position="95"/>
    </location>
</feature>
<evidence type="ECO:0000313" key="2">
    <source>
        <dbReference type="EMBL" id="MCE5173625.1"/>
    </source>
</evidence>
<name>A0ABS8YTF4_9BACL</name>
<keyword evidence="3" id="KW-1185">Reference proteome</keyword>